<gene>
    <name evidence="2" type="ORF">AERO8C_150109</name>
</gene>
<dbReference type="Proteomes" id="UP000439123">
    <property type="component" value="Unassembled WGS sequence"/>
</dbReference>
<reference evidence="2 3" key="1">
    <citation type="submission" date="2019-10" db="EMBL/GenBank/DDBJ databases">
        <authorList>
            <person name="Karimi E."/>
        </authorList>
    </citation>
    <scope>NUCLEOTIDE SEQUENCE [LARGE SCALE GENOMIC DNA]</scope>
    <source>
        <strain evidence="2">Aeromonas sp. 8C</strain>
    </source>
</reference>
<feature type="region of interest" description="Disordered" evidence="1">
    <location>
        <begin position="1"/>
        <end position="41"/>
    </location>
</feature>
<evidence type="ECO:0000256" key="1">
    <source>
        <dbReference type="SAM" id="MobiDB-lite"/>
    </source>
</evidence>
<dbReference type="EMBL" id="CABWLC010000007">
    <property type="protein sequence ID" value="VXA83278.1"/>
    <property type="molecule type" value="Genomic_DNA"/>
</dbReference>
<accession>A0A653KVQ2</accession>
<organism evidence="2 3">
    <name type="scientific">Aeromonas veronii</name>
    <dbReference type="NCBI Taxonomy" id="654"/>
    <lineage>
        <taxon>Bacteria</taxon>
        <taxon>Pseudomonadati</taxon>
        <taxon>Pseudomonadota</taxon>
        <taxon>Gammaproteobacteria</taxon>
        <taxon>Aeromonadales</taxon>
        <taxon>Aeromonadaceae</taxon>
        <taxon>Aeromonas</taxon>
    </lineage>
</organism>
<evidence type="ECO:0000313" key="3">
    <source>
        <dbReference type="Proteomes" id="UP000439123"/>
    </source>
</evidence>
<name>A0A653KVQ2_AERVE</name>
<proteinExistence type="predicted"/>
<protein>
    <submittedName>
        <fullName evidence="2">Uncharacterized protein</fullName>
    </submittedName>
</protein>
<sequence length="41" mass="4451">MRANSVDEQDQGPSVQLSLPAEHGGAEKMMTVNAPMKEPRL</sequence>
<evidence type="ECO:0000313" key="2">
    <source>
        <dbReference type="EMBL" id="VXA83278.1"/>
    </source>
</evidence>
<dbReference type="AlphaFoldDB" id="A0A653KVQ2"/>